<name>A0ABZ2Z480_9BACT</name>
<dbReference type="Proteomes" id="UP001449657">
    <property type="component" value="Chromosome"/>
</dbReference>
<feature type="chain" id="PRO_5047275375" evidence="1">
    <location>
        <begin position="20"/>
        <end position="447"/>
    </location>
</feature>
<sequence>MLKPILWVFLLLGSLSSCSGKGDGAPVPGPGPSKDTADKFERISRDALLTKVQQQTFKYFWDFGHPVSGLSRERNTSGDIVTSGGTGFGVMAIIVAVHRQFITRAEGLARLKKMTTFLKTKAVAYHGAYPHWFNGASGATVPFSANDNGADLVETSYLIQGLLCARQFFNGAGEEESSLRKDINDIWHAVDWTFFRKNGEQKLYWHWSPDKGWAMNMAISGWNECLITYVLAASSPTHAIPKSVYDEGWTRNGAMRTNRTYYGLPLPLGPEYGGPLFFAHYSFLGLDPTGLRDPHADYWEQNKRHALINWNYCKTDPQNRGYSEKLWGLTASDIKDGYTASSPTNDVGVIAPTAALASFPYTPEQSGMALDYFYYKLGDKLWKEYGFIDAFSPKTNWFASSFLAIDQGPIIVMIENYRSKLLWQLFMGCPEVKAGLKNLGFESPYIP</sequence>
<dbReference type="RefSeq" id="WP_341840888.1">
    <property type="nucleotide sequence ID" value="NZ_CP149792.1"/>
</dbReference>
<dbReference type="Gene3D" id="1.50.10.140">
    <property type="match status" value="1"/>
</dbReference>
<evidence type="ECO:0000256" key="1">
    <source>
        <dbReference type="SAM" id="SignalP"/>
    </source>
</evidence>
<keyword evidence="4" id="KW-1185">Reference proteome</keyword>
<keyword evidence="1" id="KW-0732">Signal</keyword>
<evidence type="ECO:0000313" key="3">
    <source>
        <dbReference type="EMBL" id="WZN46147.1"/>
    </source>
</evidence>
<evidence type="ECO:0000313" key="4">
    <source>
        <dbReference type="Proteomes" id="UP001449657"/>
    </source>
</evidence>
<feature type="domain" description="Glycoamylase-like" evidence="2">
    <location>
        <begin position="218"/>
        <end position="430"/>
    </location>
</feature>
<evidence type="ECO:0000259" key="2">
    <source>
        <dbReference type="Pfam" id="PF10091"/>
    </source>
</evidence>
<feature type="signal peptide" evidence="1">
    <location>
        <begin position="1"/>
        <end position="19"/>
    </location>
</feature>
<dbReference type="PROSITE" id="PS51257">
    <property type="entry name" value="PROKAR_LIPOPROTEIN"/>
    <property type="match status" value="1"/>
</dbReference>
<dbReference type="InterPro" id="IPR016883">
    <property type="entry name" value="UCP028431"/>
</dbReference>
<reference evidence="3 4" key="1">
    <citation type="submission" date="2024-03" db="EMBL/GenBank/DDBJ databases">
        <title>Chitinophaga caseinilytica sp. nov., a casein hydrolysing bacterium isolated from forest soil.</title>
        <authorList>
            <person name="Lee D.S."/>
            <person name="Han D.M."/>
            <person name="Baek J.H."/>
            <person name="Choi D.G."/>
            <person name="Jeon J.H."/>
            <person name="Jeon C.O."/>
        </authorList>
    </citation>
    <scope>NUCLEOTIDE SEQUENCE [LARGE SCALE GENOMIC DNA]</scope>
    <source>
        <strain evidence="3 4">KACC 19118</strain>
    </source>
</reference>
<dbReference type="Pfam" id="PF10091">
    <property type="entry name" value="Glycoamylase"/>
    <property type="match status" value="1"/>
</dbReference>
<organism evidence="3 4">
    <name type="scientific">Chitinophaga caseinilytica</name>
    <dbReference type="NCBI Taxonomy" id="2267521"/>
    <lineage>
        <taxon>Bacteria</taxon>
        <taxon>Pseudomonadati</taxon>
        <taxon>Bacteroidota</taxon>
        <taxon>Chitinophagia</taxon>
        <taxon>Chitinophagales</taxon>
        <taxon>Chitinophagaceae</taxon>
        <taxon>Chitinophaga</taxon>
    </lineage>
</organism>
<protein>
    <submittedName>
        <fullName evidence="3">Glucoamylase family protein</fullName>
    </submittedName>
</protein>
<accession>A0ABZ2Z480</accession>
<dbReference type="EMBL" id="CP150096">
    <property type="protein sequence ID" value="WZN46147.1"/>
    <property type="molecule type" value="Genomic_DNA"/>
</dbReference>
<proteinExistence type="predicted"/>
<gene>
    <name evidence="3" type="ORF">WJU22_24950</name>
</gene>
<dbReference type="InterPro" id="IPR019282">
    <property type="entry name" value="Glycoamylase-like_cons_dom"/>
</dbReference>
<dbReference type="PIRSF" id="PIRSF028431">
    <property type="entry name" value="UCP028431"/>
    <property type="match status" value="1"/>
</dbReference>